<keyword evidence="8" id="KW-1185">Reference proteome</keyword>
<keyword evidence="2 5" id="KW-0812">Transmembrane</keyword>
<evidence type="ECO:0000313" key="8">
    <source>
        <dbReference type="Proteomes" id="UP001373714"/>
    </source>
</evidence>
<evidence type="ECO:0000259" key="6">
    <source>
        <dbReference type="Pfam" id="PF01284"/>
    </source>
</evidence>
<evidence type="ECO:0000256" key="5">
    <source>
        <dbReference type="SAM" id="Phobius"/>
    </source>
</evidence>
<evidence type="ECO:0000256" key="2">
    <source>
        <dbReference type="ARBA" id="ARBA00022692"/>
    </source>
</evidence>
<keyword evidence="3 5" id="KW-1133">Transmembrane helix</keyword>
<dbReference type="EMBL" id="JAVHNS010000012">
    <property type="protein sequence ID" value="KAK6338376.1"/>
    <property type="molecule type" value="Genomic_DNA"/>
</dbReference>
<comment type="caution">
    <text evidence="7">The sequence shown here is derived from an EMBL/GenBank/DDBJ whole genome shotgun (WGS) entry which is preliminary data.</text>
</comment>
<evidence type="ECO:0000256" key="4">
    <source>
        <dbReference type="ARBA" id="ARBA00023136"/>
    </source>
</evidence>
<sequence length="170" mass="19200">MAPAEIYIPRILSITFRVSQLLSSIIVTGIVGHYLNTLSRYHIPSPNGRFVYTTVISSASLVYSFGCLIFWRYTIFPADLGLFVMNLAAFGTLVNWVVGMGCEKAWDVEVRFGVWLSGRPKDQCARWAAVETFTFVSAVLFLASGMMAVWKIWKQGKSDVEKPKPWFRCL</sequence>
<evidence type="ECO:0000256" key="3">
    <source>
        <dbReference type="ARBA" id="ARBA00022989"/>
    </source>
</evidence>
<reference evidence="7 8" key="1">
    <citation type="submission" date="2019-10" db="EMBL/GenBank/DDBJ databases">
        <authorList>
            <person name="Palmer J.M."/>
        </authorList>
    </citation>
    <scope>NUCLEOTIDE SEQUENCE [LARGE SCALE GENOMIC DNA]</scope>
    <source>
        <strain evidence="7 8">TWF730</strain>
    </source>
</reference>
<dbReference type="PANTHER" id="PTHR39608">
    <property type="entry name" value="INTEGRAL MEMBRANE PROTEIN (AFU_ORTHOLOGUE AFUA_5G08640)"/>
    <property type="match status" value="1"/>
</dbReference>
<keyword evidence="4 5" id="KW-0472">Membrane</keyword>
<evidence type="ECO:0000256" key="1">
    <source>
        <dbReference type="ARBA" id="ARBA00004141"/>
    </source>
</evidence>
<gene>
    <name evidence="7" type="ORF">TWF730_002439</name>
</gene>
<feature type="transmembrane region" description="Helical" evidence="5">
    <location>
        <begin position="12"/>
        <end position="35"/>
    </location>
</feature>
<proteinExistence type="predicted"/>
<dbReference type="AlphaFoldDB" id="A0AAV9UDN4"/>
<comment type="subcellular location">
    <subcellularLocation>
        <location evidence="1">Membrane</location>
        <topology evidence="1">Multi-pass membrane protein</topology>
    </subcellularLocation>
</comment>
<protein>
    <recommendedName>
        <fullName evidence="6">MARVEL domain-containing protein</fullName>
    </recommendedName>
</protein>
<dbReference type="Pfam" id="PF01284">
    <property type="entry name" value="MARVEL"/>
    <property type="match status" value="1"/>
</dbReference>
<accession>A0AAV9UDN4</accession>
<dbReference type="InterPro" id="IPR008253">
    <property type="entry name" value="Marvel"/>
</dbReference>
<feature type="domain" description="MARVEL" evidence="6">
    <location>
        <begin position="13"/>
        <end position="144"/>
    </location>
</feature>
<feature type="transmembrane region" description="Helical" evidence="5">
    <location>
        <begin position="50"/>
        <end position="73"/>
    </location>
</feature>
<evidence type="ECO:0000313" key="7">
    <source>
        <dbReference type="EMBL" id="KAK6338376.1"/>
    </source>
</evidence>
<name>A0AAV9UDN4_9PEZI</name>
<dbReference type="Proteomes" id="UP001373714">
    <property type="component" value="Unassembled WGS sequence"/>
</dbReference>
<feature type="transmembrane region" description="Helical" evidence="5">
    <location>
        <begin position="133"/>
        <end position="153"/>
    </location>
</feature>
<feature type="transmembrane region" description="Helical" evidence="5">
    <location>
        <begin position="80"/>
        <end position="98"/>
    </location>
</feature>
<dbReference type="PANTHER" id="PTHR39608:SF1">
    <property type="entry name" value="INTEGRAL MEMBRANE PROTEIN (AFU_ORTHOLOGUE AFUA_5G08640)"/>
    <property type="match status" value="1"/>
</dbReference>
<dbReference type="GO" id="GO:0016020">
    <property type="term" value="C:membrane"/>
    <property type="evidence" value="ECO:0007669"/>
    <property type="project" value="UniProtKB-SubCell"/>
</dbReference>
<organism evidence="7 8">
    <name type="scientific">Orbilia blumenaviensis</name>
    <dbReference type="NCBI Taxonomy" id="1796055"/>
    <lineage>
        <taxon>Eukaryota</taxon>
        <taxon>Fungi</taxon>
        <taxon>Dikarya</taxon>
        <taxon>Ascomycota</taxon>
        <taxon>Pezizomycotina</taxon>
        <taxon>Orbiliomycetes</taxon>
        <taxon>Orbiliales</taxon>
        <taxon>Orbiliaceae</taxon>
        <taxon>Orbilia</taxon>
    </lineage>
</organism>